<reference evidence="2" key="1">
    <citation type="submission" date="2022-10" db="EMBL/GenBank/DDBJ databases">
        <title>The complete genomes of actinobacterial strains from the NBC collection.</title>
        <authorList>
            <person name="Joergensen T.S."/>
            <person name="Alvarez Arevalo M."/>
            <person name="Sterndorff E.B."/>
            <person name="Faurdal D."/>
            <person name="Vuksanovic O."/>
            <person name="Mourched A.-S."/>
            <person name="Charusanti P."/>
            <person name="Shaw S."/>
            <person name="Blin K."/>
            <person name="Weber T."/>
        </authorList>
    </citation>
    <scope>NUCLEOTIDE SEQUENCE</scope>
    <source>
        <strain evidence="2">NBC_01393</strain>
    </source>
</reference>
<dbReference type="EMBL" id="CP109546">
    <property type="protein sequence ID" value="WTZ12395.1"/>
    <property type="molecule type" value="Genomic_DNA"/>
</dbReference>
<sequence>MSERYVVGVDTGHTGALREADRLVRALAAELGLHADVVGCTHHVRDGRRPHTALSFAVPSERAARAAWRWLTENGSGRPGTGTITGAGAEEGDGGGEAGGPGAGPDAGTGTLLGVAFGGDRHGPDELAAGAAHAAAEHRARTGGRAVLYPGVDALTGALTVARLLEVSAVDQVAVLGSPEGAAMEARLVTRDHVRPEWRDGRLVLAAMPAAGGTLVPFEVPAPTPCCADH</sequence>
<evidence type="ECO:0000256" key="1">
    <source>
        <dbReference type="SAM" id="MobiDB-lite"/>
    </source>
</evidence>
<dbReference type="AlphaFoldDB" id="A0AAU3I555"/>
<proteinExistence type="predicted"/>
<evidence type="ECO:0008006" key="3">
    <source>
        <dbReference type="Google" id="ProtNLM"/>
    </source>
</evidence>
<feature type="region of interest" description="Disordered" evidence="1">
    <location>
        <begin position="73"/>
        <end position="107"/>
    </location>
</feature>
<name>A0AAU3I555_9ACTN</name>
<protein>
    <recommendedName>
        <fullName evidence="3">Universal stress protein</fullName>
    </recommendedName>
</protein>
<organism evidence="2">
    <name type="scientific">Streptomyces sp. NBC_01393</name>
    <dbReference type="NCBI Taxonomy" id="2903851"/>
    <lineage>
        <taxon>Bacteria</taxon>
        <taxon>Bacillati</taxon>
        <taxon>Actinomycetota</taxon>
        <taxon>Actinomycetes</taxon>
        <taxon>Kitasatosporales</taxon>
        <taxon>Streptomycetaceae</taxon>
        <taxon>Streptomyces</taxon>
    </lineage>
</organism>
<gene>
    <name evidence="2" type="ORF">OG699_33075</name>
</gene>
<feature type="compositionally biased region" description="Gly residues" evidence="1">
    <location>
        <begin position="95"/>
        <end position="107"/>
    </location>
</feature>
<accession>A0AAU3I555</accession>
<evidence type="ECO:0000313" key="2">
    <source>
        <dbReference type="EMBL" id="WTZ12395.1"/>
    </source>
</evidence>